<evidence type="ECO:0000313" key="2">
    <source>
        <dbReference type="EMBL" id="SDQ30858.1"/>
    </source>
</evidence>
<name>A0A1H0ZTW9_NATTX</name>
<accession>A0A1H0ZTW9</accession>
<dbReference type="Proteomes" id="UP000198848">
    <property type="component" value="Unassembled WGS sequence"/>
</dbReference>
<dbReference type="InterPro" id="IPR007404">
    <property type="entry name" value="YdjM-like"/>
</dbReference>
<dbReference type="Pfam" id="PF04307">
    <property type="entry name" value="YdjM"/>
    <property type="match status" value="1"/>
</dbReference>
<feature type="transmembrane region" description="Helical" evidence="1">
    <location>
        <begin position="151"/>
        <end position="170"/>
    </location>
</feature>
<feature type="transmembrane region" description="Helical" evidence="1">
    <location>
        <begin position="64"/>
        <end position="81"/>
    </location>
</feature>
<dbReference type="EMBL" id="FNLC01000001">
    <property type="protein sequence ID" value="SDQ30858.1"/>
    <property type="molecule type" value="Genomic_DNA"/>
</dbReference>
<organism evidence="2 3">
    <name type="scientific">Natronobacterium texcoconense</name>
    <dbReference type="NCBI Taxonomy" id="1095778"/>
    <lineage>
        <taxon>Archaea</taxon>
        <taxon>Methanobacteriati</taxon>
        <taxon>Methanobacteriota</taxon>
        <taxon>Stenosarchaea group</taxon>
        <taxon>Halobacteria</taxon>
        <taxon>Halobacteriales</taxon>
        <taxon>Natrialbaceae</taxon>
        <taxon>Natronobacterium</taxon>
    </lineage>
</organism>
<evidence type="ECO:0000256" key="1">
    <source>
        <dbReference type="SAM" id="Phobius"/>
    </source>
</evidence>
<dbReference type="AlphaFoldDB" id="A0A1H0ZTW9"/>
<dbReference type="GO" id="GO:0016787">
    <property type="term" value="F:hydrolase activity"/>
    <property type="evidence" value="ECO:0007669"/>
    <property type="project" value="UniProtKB-KW"/>
</dbReference>
<keyword evidence="3" id="KW-1185">Reference proteome</keyword>
<keyword evidence="1" id="KW-0472">Membrane</keyword>
<dbReference type="RefSeq" id="WP_090376662.1">
    <property type="nucleotide sequence ID" value="NZ_FNLC01000001.1"/>
</dbReference>
<gene>
    <name evidence="2" type="ORF">SAMN04489842_0432</name>
</gene>
<keyword evidence="1" id="KW-0812">Transmembrane</keyword>
<dbReference type="STRING" id="1095778.SAMN04489842_0432"/>
<evidence type="ECO:0000313" key="3">
    <source>
        <dbReference type="Proteomes" id="UP000198848"/>
    </source>
</evidence>
<dbReference type="OrthoDB" id="200338at2157"/>
<keyword evidence="2" id="KW-0378">Hydrolase</keyword>
<proteinExistence type="predicted"/>
<protein>
    <submittedName>
        <fullName evidence="2">LexA-binding, inner membrane-associated putative hydrolase</fullName>
    </submittedName>
</protein>
<reference evidence="3" key="1">
    <citation type="submission" date="2016-10" db="EMBL/GenBank/DDBJ databases">
        <authorList>
            <person name="Varghese N."/>
            <person name="Submissions S."/>
        </authorList>
    </citation>
    <scope>NUCLEOTIDE SEQUENCE [LARGE SCALE GENOMIC DNA]</scope>
    <source>
        <strain evidence="3">DSM 24767</strain>
    </source>
</reference>
<sequence length="192" mass="21264">MYPWGHLAVAYLLYSLYARGRFRRPPKPAPVLAVLVGSQFADLLDKPLWFLGVFPTGRDLGHSLLFAGVLIVAVYAVALVFDRVETATAFVVAHLSHLLADLPPRFFLGYPFGTEFLLWPIVSHGTFGYSEQVFEPPELVALVVTPFTDPATFLALEFVLVGLALALWYVDGRPGLEYVRRGERGDCQGPRA</sequence>
<keyword evidence="1" id="KW-1133">Transmembrane helix</keyword>